<dbReference type="Pfam" id="PF26325">
    <property type="entry name" value="YhjD"/>
    <property type="match status" value="1"/>
</dbReference>
<comment type="caution">
    <text evidence="1">The sequence shown here is derived from an EMBL/GenBank/DDBJ whole genome shotgun (WGS) entry which is preliminary data.</text>
</comment>
<reference evidence="1 2" key="1">
    <citation type="submission" date="2022-11" db="EMBL/GenBank/DDBJ databases">
        <title>Study of microbial diversity in lake waters.</title>
        <authorList>
            <person name="Zhang J."/>
        </authorList>
    </citation>
    <scope>NUCLEOTIDE SEQUENCE [LARGE SCALE GENOMIC DNA]</scope>
    <source>
        <strain evidence="1 2">DT12</strain>
    </source>
</reference>
<dbReference type="Proteomes" id="UP001208017">
    <property type="component" value="Unassembled WGS sequence"/>
</dbReference>
<organism evidence="1 2">
    <name type="scientific">Tumebacillus lacus</name>
    <dbReference type="NCBI Taxonomy" id="2995335"/>
    <lineage>
        <taxon>Bacteria</taxon>
        <taxon>Bacillati</taxon>
        <taxon>Bacillota</taxon>
        <taxon>Bacilli</taxon>
        <taxon>Bacillales</taxon>
        <taxon>Alicyclobacillaceae</taxon>
        <taxon>Tumebacillus</taxon>
    </lineage>
</organism>
<proteinExistence type="predicted"/>
<sequence>MDASFDPLTCVKSVLVMHVLRQQIESDLAALQNNLTLRLAHSYQMWLKGVHARLLTLIGERKRELRRHSVRIVKQQKNSLDFSIAYTWKGYEVQHCFLLAALLAEAQELFTRYLEGGLYEGSRTN</sequence>
<accession>A0ABT3WZ91</accession>
<gene>
    <name evidence="1" type="ORF">OS242_01280</name>
</gene>
<dbReference type="EMBL" id="JAPMLT010000001">
    <property type="protein sequence ID" value="MCX7568600.1"/>
    <property type="molecule type" value="Genomic_DNA"/>
</dbReference>
<name>A0ABT3WZ91_9BACL</name>
<dbReference type="RefSeq" id="WP_267149842.1">
    <property type="nucleotide sequence ID" value="NZ_JAPMLT010000001.1"/>
</dbReference>
<keyword evidence="2" id="KW-1185">Reference proteome</keyword>
<protein>
    <submittedName>
        <fullName evidence="1">Uncharacterized protein</fullName>
    </submittedName>
</protein>
<evidence type="ECO:0000313" key="2">
    <source>
        <dbReference type="Proteomes" id="UP001208017"/>
    </source>
</evidence>
<evidence type="ECO:0000313" key="1">
    <source>
        <dbReference type="EMBL" id="MCX7568600.1"/>
    </source>
</evidence>
<dbReference type="InterPro" id="IPR058600">
    <property type="entry name" value="YhjD-like"/>
</dbReference>